<dbReference type="AlphaFoldDB" id="A0AAV8SC61"/>
<dbReference type="InterPro" id="IPR010158">
    <property type="entry name" value="Amidase_Cbmase"/>
</dbReference>
<dbReference type="GO" id="GO:0046872">
    <property type="term" value="F:metal ion binding"/>
    <property type="evidence" value="ECO:0007669"/>
    <property type="project" value="UniProtKB-KW"/>
</dbReference>
<dbReference type="EMBL" id="JAIWQS010000011">
    <property type="protein sequence ID" value="KAJ8749770.1"/>
    <property type="molecule type" value="Genomic_DNA"/>
</dbReference>
<organism evidence="3 4">
    <name type="scientific">Erythroxylum novogranatense</name>
    <dbReference type="NCBI Taxonomy" id="1862640"/>
    <lineage>
        <taxon>Eukaryota</taxon>
        <taxon>Viridiplantae</taxon>
        <taxon>Streptophyta</taxon>
        <taxon>Embryophyta</taxon>
        <taxon>Tracheophyta</taxon>
        <taxon>Spermatophyta</taxon>
        <taxon>Magnoliopsida</taxon>
        <taxon>eudicotyledons</taxon>
        <taxon>Gunneridae</taxon>
        <taxon>Pentapetalae</taxon>
        <taxon>rosids</taxon>
        <taxon>fabids</taxon>
        <taxon>Malpighiales</taxon>
        <taxon>Erythroxylaceae</taxon>
        <taxon>Erythroxylum</taxon>
    </lineage>
</organism>
<keyword evidence="2" id="KW-0378">Hydrolase</keyword>
<evidence type="ECO:0000256" key="2">
    <source>
        <dbReference type="ARBA" id="ARBA00022801"/>
    </source>
</evidence>
<evidence type="ECO:0000256" key="1">
    <source>
        <dbReference type="ARBA" id="ARBA00022723"/>
    </source>
</evidence>
<dbReference type="PANTHER" id="PTHR32494">
    <property type="entry name" value="ALLANTOATE DEIMINASE-RELATED"/>
    <property type="match status" value="1"/>
</dbReference>
<dbReference type="Proteomes" id="UP001159364">
    <property type="component" value="Linkage Group LG11"/>
</dbReference>
<dbReference type="GO" id="GO:0016813">
    <property type="term" value="F:hydrolase activity, acting on carbon-nitrogen (but not peptide) bonds, in linear amidines"/>
    <property type="evidence" value="ECO:0007669"/>
    <property type="project" value="InterPro"/>
</dbReference>
<protein>
    <submittedName>
        <fullName evidence="3">Uncharacterized protein</fullName>
    </submittedName>
</protein>
<evidence type="ECO:0000313" key="3">
    <source>
        <dbReference type="EMBL" id="KAJ8749770.1"/>
    </source>
</evidence>
<proteinExistence type="predicted"/>
<dbReference type="SUPFAM" id="SSF53187">
    <property type="entry name" value="Zn-dependent exopeptidases"/>
    <property type="match status" value="1"/>
</dbReference>
<keyword evidence="4" id="KW-1185">Reference proteome</keyword>
<dbReference type="Gene3D" id="3.40.630.10">
    <property type="entry name" value="Zn peptidases"/>
    <property type="match status" value="1"/>
</dbReference>
<gene>
    <name evidence="3" type="ORF">K2173_012321</name>
</gene>
<comment type="caution">
    <text evidence="3">The sequence shown here is derived from an EMBL/GenBank/DDBJ whole genome shotgun (WGS) entry which is preliminary data.</text>
</comment>
<dbReference type="PANTHER" id="PTHR32494:SF19">
    <property type="entry name" value="ALLANTOATE DEIMINASE-RELATED"/>
    <property type="match status" value="1"/>
</dbReference>
<evidence type="ECO:0000313" key="4">
    <source>
        <dbReference type="Proteomes" id="UP001159364"/>
    </source>
</evidence>
<keyword evidence="1" id="KW-0479">Metal-binding</keyword>
<accession>A0AAV8SC61</accession>
<name>A0AAV8SC61_9ROSI</name>
<sequence length="91" mass="10260">MQEDKCIVYPKRRSYECLSDSNKNIFLALSHPFHIFATFEIIMYIKNLMGLAGLSVREDTIGNIFWRCVVATGSHIDAIPYSGKFDGVVGV</sequence>
<reference evidence="3 4" key="1">
    <citation type="submission" date="2021-09" db="EMBL/GenBank/DDBJ databases">
        <title>Genomic insights and catalytic innovation underlie evolution of tropane alkaloids biosynthesis.</title>
        <authorList>
            <person name="Wang Y.-J."/>
            <person name="Tian T."/>
            <person name="Huang J.-P."/>
            <person name="Huang S.-X."/>
        </authorList>
    </citation>
    <scope>NUCLEOTIDE SEQUENCE [LARGE SCALE GENOMIC DNA]</scope>
    <source>
        <strain evidence="3">KIB-2018</strain>
        <tissue evidence="3">Leaf</tissue>
    </source>
</reference>